<feature type="domain" description="DNA mismatch repair MutH/Type II restriction enzyme Sau3AI" evidence="4">
    <location>
        <begin position="45"/>
        <end position="145"/>
    </location>
</feature>
<dbReference type="RefSeq" id="WP_073338571.1">
    <property type="nucleotide sequence ID" value="NZ_FQXM01000011.1"/>
</dbReference>
<reference evidence="5 6" key="1">
    <citation type="submission" date="2016-11" db="EMBL/GenBank/DDBJ databases">
        <authorList>
            <person name="Jaros S."/>
            <person name="Januszkiewicz K."/>
            <person name="Wedrychowicz H."/>
        </authorList>
    </citation>
    <scope>NUCLEOTIDE SEQUENCE [LARGE SCALE GENOMIC DNA]</scope>
    <source>
        <strain evidence="5 6">DSM 8605</strain>
    </source>
</reference>
<evidence type="ECO:0000256" key="2">
    <source>
        <dbReference type="ARBA" id="ARBA00022759"/>
    </source>
</evidence>
<dbReference type="InterPro" id="IPR011337">
    <property type="entry name" value="DNA_rep_MutH/RE_typeII_Sau3AI"/>
</dbReference>
<evidence type="ECO:0000313" key="5">
    <source>
        <dbReference type="EMBL" id="SHH74476.1"/>
    </source>
</evidence>
<gene>
    <name evidence="5" type="ORF">SAMN02745207_02300</name>
</gene>
<keyword evidence="6" id="KW-1185">Reference proteome</keyword>
<dbReference type="GO" id="GO:0016787">
    <property type="term" value="F:hydrolase activity"/>
    <property type="evidence" value="ECO:0007669"/>
    <property type="project" value="UniProtKB-KW"/>
</dbReference>
<dbReference type="STRING" id="1121316.SAMN02745207_02300"/>
<dbReference type="GO" id="GO:0004519">
    <property type="term" value="F:endonuclease activity"/>
    <property type="evidence" value="ECO:0007669"/>
    <property type="project" value="UniProtKB-KW"/>
</dbReference>
<name>A0A1M5VGX5_9CLOT</name>
<dbReference type="EMBL" id="FQXM01000011">
    <property type="protein sequence ID" value="SHH74476.1"/>
    <property type="molecule type" value="Genomic_DNA"/>
</dbReference>
<dbReference type="SMART" id="SM00927">
    <property type="entry name" value="MutH"/>
    <property type="match status" value="1"/>
</dbReference>
<proteinExistence type="predicted"/>
<accession>A0A1M5VGX5</accession>
<keyword evidence="2" id="KW-0255">Endonuclease</keyword>
<evidence type="ECO:0000256" key="1">
    <source>
        <dbReference type="ARBA" id="ARBA00022722"/>
    </source>
</evidence>
<dbReference type="InterPro" id="IPR011335">
    <property type="entry name" value="Restrct_endonuc-II-like"/>
</dbReference>
<dbReference type="Proteomes" id="UP000184447">
    <property type="component" value="Unassembled WGS sequence"/>
</dbReference>
<protein>
    <submittedName>
        <fullName evidence="5">DNA mismatch repair protein MutH</fullName>
    </submittedName>
</protein>
<dbReference type="SUPFAM" id="SSF52980">
    <property type="entry name" value="Restriction endonuclease-like"/>
    <property type="match status" value="1"/>
</dbReference>
<organism evidence="5 6">
    <name type="scientific">Clostridium grantii DSM 8605</name>
    <dbReference type="NCBI Taxonomy" id="1121316"/>
    <lineage>
        <taxon>Bacteria</taxon>
        <taxon>Bacillati</taxon>
        <taxon>Bacillota</taxon>
        <taxon>Clostridia</taxon>
        <taxon>Eubacteriales</taxon>
        <taxon>Clostridiaceae</taxon>
        <taxon>Clostridium</taxon>
    </lineage>
</organism>
<keyword evidence="3" id="KW-0378">Hydrolase</keyword>
<dbReference type="GO" id="GO:0003677">
    <property type="term" value="F:DNA binding"/>
    <property type="evidence" value="ECO:0007669"/>
    <property type="project" value="InterPro"/>
</dbReference>
<sequence>MRLEEAKIRLNEIINIKLGQLLKEEDMVDIIKNKGKTGQLLEIALGLKNSNTTLDFEDGELKTNKCDKSGNPKETIFITQVSGIIDDLINKRDFHETHLYEKINNILYVPICKDGQPLEWFFKKPTHINLQMDKFRELEKQLEEDYYNICCQLKEHIENGDDGYIHTSNGKFIQIRSKDSKPYHSIYSNIYGKNVSNKNHAFYFKKDFIKYISSLDSNEEDF</sequence>
<keyword evidence="1" id="KW-0540">Nuclease</keyword>
<dbReference type="Gene3D" id="3.40.600.10">
    <property type="entry name" value="DNA mismatch repair MutH/Restriction endonuclease, type II"/>
    <property type="match status" value="1"/>
</dbReference>
<evidence type="ECO:0000259" key="4">
    <source>
        <dbReference type="SMART" id="SM00927"/>
    </source>
</evidence>
<evidence type="ECO:0000256" key="3">
    <source>
        <dbReference type="ARBA" id="ARBA00022801"/>
    </source>
</evidence>
<dbReference type="Pfam" id="PF02976">
    <property type="entry name" value="MutH"/>
    <property type="match status" value="1"/>
</dbReference>
<dbReference type="OrthoDB" id="6648506at2"/>
<dbReference type="InterPro" id="IPR037057">
    <property type="entry name" value="DNA_rep_MutH/T2_RE_sf"/>
</dbReference>
<evidence type="ECO:0000313" key="6">
    <source>
        <dbReference type="Proteomes" id="UP000184447"/>
    </source>
</evidence>
<dbReference type="AlphaFoldDB" id="A0A1M5VGX5"/>